<proteinExistence type="predicted"/>
<gene>
    <name evidence="1" type="ORF">RHAB21_00734</name>
</gene>
<evidence type="ECO:0000313" key="1">
    <source>
        <dbReference type="EMBL" id="CAD7055528.1"/>
    </source>
</evidence>
<name>A0ABN7JZR5_9HYPH</name>
<dbReference type="EMBL" id="CABFWE030000016">
    <property type="protein sequence ID" value="CAD7055528.1"/>
    <property type="molecule type" value="Genomic_DNA"/>
</dbReference>
<protein>
    <submittedName>
        <fullName evidence="1">Uncharacterized protein</fullName>
    </submittedName>
</protein>
<accession>A0ABN7JZR5</accession>
<reference evidence="1 2" key="1">
    <citation type="submission" date="2020-11" db="EMBL/GenBank/DDBJ databases">
        <authorList>
            <person name="Lassalle F."/>
        </authorList>
    </citation>
    <scope>NUCLEOTIDE SEQUENCE [LARGE SCALE GENOMIC DNA]</scope>
    <source>
        <strain evidence="1 2">AB21</strain>
    </source>
</reference>
<sequence length="87" mass="9993">MRRKPLPDDEPRDPHLADFTGRKIVVQCATCGMRRRYDASAMLKKVPDMSLPELRLKLAEAEGCLKVHNPYYDRCGLRYDVEAMGLL</sequence>
<dbReference type="Proteomes" id="UP000601041">
    <property type="component" value="Unassembled WGS sequence"/>
</dbReference>
<comment type="caution">
    <text evidence="1">The sequence shown here is derived from an EMBL/GenBank/DDBJ whole genome shotgun (WGS) entry which is preliminary data.</text>
</comment>
<organism evidence="1 2">
    <name type="scientific">Pseudorhizobium halotolerans</name>
    <dbReference type="NCBI Taxonomy" id="1233081"/>
    <lineage>
        <taxon>Bacteria</taxon>
        <taxon>Pseudomonadati</taxon>
        <taxon>Pseudomonadota</taxon>
        <taxon>Alphaproteobacteria</taxon>
        <taxon>Hyphomicrobiales</taxon>
        <taxon>Rhizobiaceae</taxon>
        <taxon>Rhizobium/Agrobacterium group</taxon>
        <taxon>Pseudorhizobium</taxon>
    </lineage>
</organism>
<evidence type="ECO:0000313" key="2">
    <source>
        <dbReference type="Proteomes" id="UP000601041"/>
    </source>
</evidence>
<keyword evidence="2" id="KW-1185">Reference proteome</keyword>